<dbReference type="AlphaFoldDB" id="A0A3M7GZV5"/>
<name>A0A3M7GZV5_HORWE</name>
<dbReference type="PANTHER" id="PTHR40788:SF1">
    <property type="entry name" value="IPA PROTEIN"/>
    <property type="match status" value="1"/>
</dbReference>
<sequence>MATESSEMLGMEGDMNIPELQRDLQRKYKNVGSEIEAMWRAFSPKQREKAMRETVGDGKVLRNSRDPGLGGLNGFLSDWNLEDMTSTPNFFLDRLKFRVENDLHRQLFEGPNGTPGDRQLALTSAMRMRASAPKDNWVAFLDLGKDYGRWLKVNGAEGRRSMESMAARSGLFLPAHEGQPVLWRQMTTLVHYNHLMEEILDLGSSAQVKKEASAKASKDTTNALANLSIDPKPLKASISTVIAQAVEQKLASEDYLELLRGEPVVLHQAVQKTYYSRPELVPDELGRILPLITDIYISRAFFEVISTALQVIVTWHYIVRLVHMLDGLEDKVKRPLLIQELSNVCHLEYRRAQMAFQREMSLRPGVAGSKFRRITSGGHSRVAIKGKPSDVTTTDPQLHYILRLCHTDTNHKDAVQWIQKLDDHNTQHADDRQRLSETQVFALGDLAMIVSFMHSLSSCLAIASRSTKAGVFFTGRVDKLNEELSQYKAEADFGDHLVPMDSILKPRAASNALIALDDYMVERSGAKMGSLYDGVLDECLEDIEQKYADAKSYLQKDTKTNVPSPTGEKASTSFRAQERREKAKTRPANASTHEITPLAPQEPETPSTPSSHLRVKASTASVFDTLFTNSESRGSVSWTEFVAAMAELGFSVTPKGGSIFTFDPPETMVAGPITLHRPHASDIEGWKLLWIARRLRKKYGWNAETFEVVLALTSKNLDICMTWDMNDAPPSYNEVVEHDSKPENADKPRSNVGDTSTPYLSYRLVSRSAPSRRWMSLILDDKSKYRILAPRMTMDQRPEVHLTDLNDNKRVATAQVRRSTTAREVRFRLEASSSPSLASNSWDIALVRGFSEWCCEFSHAGRQYSWVRTHNDELGASKLTSRCFKLVQGDYALQKSKRKGKGKAKTEDPTDDPAHQQVLMTYIHSPWFDLHAHEAGEIRVYRDENFAIDKELEHAGLITALGLQQREREARAEALRQMANTSM</sequence>
<reference evidence="2 3" key="1">
    <citation type="journal article" date="2018" name="BMC Genomics">
        <title>Genomic evidence for intraspecific hybridization in a clonal and extremely halotolerant yeast.</title>
        <authorList>
            <person name="Gostincar C."/>
            <person name="Stajich J.E."/>
            <person name="Zupancic J."/>
            <person name="Zalar P."/>
            <person name="Gunde-Cimerman N."/>
        </authorList>
    </citation>
    <scope>NUCLEOTIDE SEQUENCE [LARGE SCALE GENOMIC DNA]</scope>
    <source>
        <strain evidence="2 3">EXF-171</strain>
    </source>
</reference>
<organism evidence="2 3">
    <name type="scientific">Hortaea werneckii</name>
    <name type="common">Black yeast</name>
    <name type="synonym">Cladosporium werneckii</name>
    <dbReference type="NCBI Taxonomy" id="91943"/>
    <lineage>
        <taxon>Eukaryota</taxon>
        <taxon>Fungi</taxon>
        <taxon>Dikarya</taxon>
        <taxon>Ascomycota</taxon>
        <taxon>Pezizomycotina</taxon>
        <taxon>Dothideomycetes</taxon>
        <taxon>Dothideomycetidae</taxon>
        <taxon>Mycosphaerellales</taxon>
        <taxon>Teratosphaeriaceae</taxon>
        <taxon>Hortaea</taxon>
    </lineage>
</organism>
<dbReference type="VEuPathDB" id="FungiDB:BTJ68_09233"/>
<feature type="compositionally biased region" description="Polar residues" evidence="1">
    <location>
        <begin position="560"/>
        <end position="575"/>
    </location>
</feature>
<feature type="region of interest" description="Disordered" evidence="1">
    <location>
        <begin position="895"/>
        <end position="914"/>
    </location>
</feature>
<dbReference type="EMBL" id="QWIQ01000114">
    <property type="protein sequence ID" value="RMZ06315.1"/>
    <property type="molecule type" value="Genomic_DNA"/>
</dbReference>
<feature type="region of interest" description="Disordered" evidence="1">
    <location>
        <begin position="734"/>
        <end position="755"/>
    </location>
</feature>
<feature type="compositionally biased region" description="Basic and acidic residues" evidence="1">
    <location>
        <begin position="735"/>
        <end position="749"/>
    </location>
</feature>
<feature type="region of interest" description="Disordered" evidence="1">
    <location>
        <begin position="557"/>
        <end position="614"/>
    </location>
</feature>
<evidence type="ECO:0000256" key="1">
    <source>
        <dbReference type="SAM" id="MobiDB-lite"/>
    </source>
</evidence>
<protein>
    <submittedName>
        <fullName evidence="2">Uncharacterized protein</fullName>
    </submittedName>
</protein>
<evidence type="ECO:0000313" key="2">
    <source>
        <dbReference type="EMBL" id="RMZ06315.1"/>
    </source>
</evidence>
<evidence type="ECO:0000313" key="3">
    <source>
        <dbReference type="Proteomes" id="UP000281468"/>
    </source>
</evidence>
<dbReference type="Proteomes" id="UP000281468">
    <property type="component" value="Unassembled WGS sequence"/>
</dbReference>
<accession>A0A3M7GZV5</accession>
<gene>
    <name evidence="2" type="ORF">D0862_04651</name>
</gene>
<dbReference type="PANTHER" id="PTHR40788">
    <property type="entry name" value="CLR5 DOMAIN-CONTAINING PROTEIN-RELATED"/>
    <property type="match status" value="1"/>
</dbReference>
<comment type="caution">
    <text evidence="2">The sequence shown here is derived from an EMBL/GenBank/DDBJ whole genome shotgun (WGS) entry which is preliminary data.</text>
</comment>
<feature type="compositionally biased region" description="Basic and acidic residues" evidence="1">
    <location>
        <begin position="904"/>
        <end position="914"/>
    </location>
</feature>
<feature type="compositionally biased region" description="Low complexity" evidence="1">
    <location>
        <begin position="602"/>
        <end position="611"/>
    </location>
</feature>
<proteinExistence type="predicted"/>